<dbReference type="PANTHER" id="PTHR10815:SF5">
    <property type="entry name" value="METHYLATED-DNA--PROTEIN-CYSTEINE METHYLTRANSFERASE"/>
    <property type="match status" value="1"/>
</dbReference>
<comment type="catalytic activity">
    <reaction evidence="1 9">
        <text>a 4-O-methyl-thymidine in DNA + L-cysteinyl-[protein] = a thymidine in DNA + S-methyl-L-cysteinyl-[protein]</text>
        <dbReference type="Rhea" id="RHEA:53428"/>
        <dbReference type="Rhea" id="RHEA-COMP:10131"/>
        <dbReference type="Rhea" id="RHEA-COMP:10132"/>
        <dbReference type="Rhea" id="RHEA-COMP:13555"/>
        <dbReference type="Rhea" id="RHEA-COMP:13556"/>
        <dbReference type="ChEBI" id="CHEBI:29950"/>
        <dbReference type="ChEBI" id="CHEBI:82612"/>
        <dbReference type="ChEBI" id="CHEBI:137386"/>
        <dbReference type="ChEBI" id="CHEBI:137387"/>
        <dbReference type="EC" id="2.1.1.63"/>
    </reaction>
</comment>
<evidence type="ECO:0000256" key="8">
    <source>
        <dbReference type="ARBA" id="ARBA00049348"/>
    </source>
</evidence>
<dbReference type="InterPro" id="IPR023546">
    <property type="entry name" value="MGMT"/>
</dbReference>
<dbReference type="InterPro" id="IPR036631">
    <property type="entry name" value="MGMT_N_sf"/>
</dbReference>
<comment type="miscellaneous">
    <text evidence="9">This enzyme catalyzes only one turnover and therefore is not strictly catalytic. According to one definition, an enzyme is a biocatalyst that acts repeatedly and over many reaction cycles.</text>
</comment>
<proteinExistence type="inferred from homology"/>
<dbReference type="GO" id="GO:0006307">
    <property type="term" value="P:DNA alkylation repair"/>
    <property type="evidence" value="ECO:0007669"/>
    <property type="project" value="UniProtKB-UniRule"/>
</dbReference>
<dbReference type="FunFam" id="1.10.10.10:FF:000214">
    <property type="entry name" value="Methylated-DNA--protein-cysteine methyltransferase"/>
    <property type="match status" value="1"/>
</dbReference>
<dbReference type="GO" id="GO:0032259">
    <property type="term" value="P:methylation"/>
    <property type="evidence" value="ECO:0007669"/>
    <property type="project" value="UniProtKB-KW"/>
</dbReference>
<dbReference type="AlphaFoldDB" id="A0A2P1PSL6"/>
<keyword evidence="3 9" id="KW-0963">Cytoplasm</keyword>
<organism evidence="12 13">
    <name type="scientific">Ahniella affigens</name>
    <dbReference type="NCBI Taxonomy" id="2021234"/>
    <lineage>
        <taxon>Bacteria</taxon>
        <taxon>Pseudomonadati</taxon>
        <taxon>Pseudomonadota</taxon>
        <taxon>Gammaproteobacteria</taxon>
        <taxon>Lysobacterales</taxon>
        <taxon>Rhodanobacteraceae</taxon>
        <taxon>Ahniella</taxon>
    </lineage>
</organism>
<reference evidence="12 13" key="1">
    <citation type="submission" date="2018-03" db="EMBL/GenBank/DDBJ databases">
        <title>Ahniella affigens gen. nov., sp. nov., a gammaproteobacterium isolated from sandy soil near a stream.</title>
        <authorList>
            <person name="Ko Y."/>
            <person name="Kim J.-H."/>
        </authorList>
    </citation>
    <scope>NUCLEOTIDE SEQUENCE [LARGE SCALE GENOMIC DNA]</scope>
    <source>
        <strain evidence="12 13">D13</strain>
    </source>
</reference>
<dbReference type="GO" id="GO:0003908">
    <property type="term" value="F:methylated-DNA-[protein]-cysteine S-methyltransferase activity"/>
    <property type="evidence" value="ECO:0007669"/>
    <property type="project" value="UniProtKB-UniRule"/>
</dbReference>
<dbReference type="Pfam" id="PF01035">
    <property type="entry name" value="DNA_binding_1"/>
    <property type="match status" value="1"/>
</dbReference>
<gene>
    <name evidence="12" type="ORF">C7S18_11815</name>
</gene>
<comment type="function">
    <text evidence="9">Involved in the cellular defense against the biological effects of O6-methylguanine (O6-MeG) and O4-methylthymine (O4-MeT) in DNA. Repairs the methylated nucleobase in DNA by stoichiometrically transferring the methyl group to a cysteine residue in the enzyme. This is a suicide reaction: the enzyme is irreversibly inactivated.</text>
</comment>
<dbReference type="Pfam" id="PF02870">
    <property type="entry name" value="Methyltransf_1N"/>
    <property type="match status" value="1"/>
</dbReference>
<dbReference type="GO" id="GO:0005737">
    <property type="term" value="C:cytoplasm"/>
    <property type="evidence" value="ECO:0007669"/>
    <property type="project" value="UniProtKB-SubCell"/>
</dbReference>
<comment type="similarity">
    <text evidence="2 9">Belongs to the MGMT family.</text>
</comment>
<evidence type="ECO:0000259" key="10">
    <source>
        <dbReference type="Pfam" id="PF01035"/>
    </source>
</evidence>
<evidence type="ECO:0000259" key="11">
    <source>
        <dbReference type="Pfam" id="PF02870"/>
    </source>
</evidence>
<dbReference type="InterPro" id="IPR036388">
    <property type="entry name" value="WH-like_DNA-bd_sf"/>
</dbReference>
<evidence type="ECO:0000256" key="9">
    <source>
        <dbReference type="HAMAP-Rule" id="MF_00772"/>
    </source>
</evidence>
<accession>A0A2P1PSL6</accession>
<reference evidence="12 13" key="2">
    <citation type="submission" date="2018-03" db="EMBL/GenBank/DDBJ databases">
        <authorList>
            <person name="Keele B.F."/>
        </authorList>
    </citation>
    <scope>NUCLEOTIDE SEQUENCE [LARGE SCALE GENOMIC DNA]</scope>
    <source>
        <strain evidence="12 13">D13</strain>
    </source>
</reference>
<feature type="domain" description="Methylguanine DNA methyltransferase ribonuclease-like" evidence="11">
    <location>
        <begin position="7"/>
        <end position="70"/>
    </location>
</feature>
<dbReference type="InterPro" id="IPR001497">
    <property type="entry name" value="MethylDNA_cys_MeTrfase_AS"/>
</dbReference>
<evidence type="ECO:0000256" key="6">
    <source>
        <dbReference type="ARBA" id="ARBA00022763"/>
    </source>
</evidence>
<comment type="catalytic activity">
    <reaction evidence="8 9">
        <text>a 6-O-methyl-2'-deoxyguanosine in DNA + L-cysteinyl-[protein] = S-methyl-L-cysteinyl-[protein] + a 2'-deoxyguanosine in DNA</text>
        <dbReference type="Rhea" id="RHEA:24000"/>
        <dbReference type="Rhea" id="RHEA-COMP:10131"/>
        <dbReference type="Rhea" id="RHEA-COMP:10132"/>
        <dbReference type="Rhea" id="RHEA-COMP:11367"/>
        <dbReference type="Rhea" id="RHEA-COMP:11368"/>
        <dbReference type="ChEBI" id="CHEBI:29950"/>
        <dbReference type="ChEBI" id="CHEBI:82612"/>
        <dbReference type="ChEBI" id="CHEBI:85445"/>
        <dbReference type="ChEBI" id="CHEBI:85448"/>
        <dbReference type="EC" id="2.1.1.63"/>
    </reaction>
</comment>
<comment type="subcellular location">
    <subcellularLocation>
        <location evidence="9">Cytoplasm</location>
    </subcellularLocation>
</comment>
<dbReference type="SUPFAM" id="SSF46767">
    <property type="entry name" value="Methylated DNA-protein cysteine methyltransferase, C-terminal domain"/>
    <property type="match status" value="1"/>
</dbReference>
<evidence type="ECO:0000256" key="5">
    <source>
        <dbReference type="ARBA" id="ARBA00022679"/>
    </source>
</evidence>
<dbReference type="EC" id="2.1.1.63" evidence="9"/>
<dbReference type="InterPro" id="IPR036217">
    <property type="entry name" value="MethylDNA_cys_MeTrfase_DNAb"/>
</dbReference>
<dbReference type="Gene3D" id="1.10.10.10">
    <property type="entry name" value="Winged helix-like DNA-binding domain superfamily/Winged helix DNA-binding domain"/>
    <property type="match status" value="1"/>
</dbReference>
<dbReference type="InterPro" id="IPR008332">
    <property type="entry name" value="MethylG_MeTrfase_N"/>
</dbReference>
<evidence type="ECO:0000256" key="4">
    <source>
        <dbReference type="ARBA" id="ARBA00022603"/>
    </source>
</evidence>
<evidence type="ECO:0000313" key="12">
    <source>
        <dbReference type="EMBL" id="AVP97839.1"/>
    </source>
</evidence>
<dbReference type="EMBL" id="CP027860">
    <property type="protein sequence ID" value="AVP97839.1"/>
    <property type="molecule type" value="Genomic_DNA"/>
</dbReference>
<dbReference type="KEGG" id="xba:C7S18_11815"/>
<evidence type="ECO:0000256" key="7">
    <source>
        <dbReference type="ARBA" id="ARBA00023204"/>
    </source>
</evidence>
<dbReference type="OrthoDB" id="9802228at2"/>
<dbReference type="CDD" id="cd06445">
    <property type="entry name" value="ATase"/>
    <property type="match status" value="1"/>
</dbReference>
<evidence type="ECO:0000256" key="3">
    <source>
        <dbReference type="ARBA" id="ARBA00022490"/>
    </source>
</evidence>
<name>A0A2P1PSL6_9GAMM</name>
<dbReference type="NCBIfam" id="TIGR00589">
    <property type="entry name" value="ogt"/>
    <property type="match status" value="1"/>
</dbReference>
<dbReference type="PROSITE" id="PS00374">
    <property type="entry name" value="MGMT"/>
    <property type="match status" value="1"/>
</dbReference>
<keyword evidence="6 9" id="KW-0227">DNA damage</keyword>
<feature type="active site" description="Nucleophile; methyl group acceptor" evidence="9">
    <location>
        <position position="127"/>
    </location>
</feature>
<protein>
    <recommendedName>
        <fullName evidence="9">Methylated-DNA--protein-cysteine methyltransferase</fullName>
        <ecNumber evidence="9">2.1.1.63</ecNumber>
    </recommendedName>
    <alternativeName>
        <fullName evidence="9">6-O-methylguanine-DNA methyltransferase</fullName>
        <shortName evidence="9">MGMT</shortName>
    </alternativeName>
    <alternativeName>
        <fullName evidence="9">O-6-methylguanine-DNA-alkyltransferase</fullName>
    </alternativeName>
</protein>
<keyword evidence="7 9" id="KW-0234">DNA repair</keyword>
<evidence type="ECO:0000256" key="2">
    <source>
        <dbReference type="ARBA" id="ARBA00008711"/>
    </source>
</evidence>
<dbReference type="Gene3D" id="3.30.160.70">
    <property type="entry name" value="Methylated DNA-protein cysteine methyltransferase domain"/>
    <property type="match status" value="1"/>
</dbReference>
<keyword evidence="13" id="KW-1185">Reference proteome</keyword>
<keyword evidence="4 9" id="KW-0489">Methyltransferase</keyword>
<evidence type="ECO:0000256" key="1">
    <source>
        <dbReference type="ARBA" id="ARBA00001286"/>
    </source>
</evidence>
<dbReference type="InterPro" id="IPR014048">
    <property type="entry name" value="MethylDNA_cys_MeTrfase_DNA-bd"/>
</dbReference>
<evidence type="ECO:0000313" key="13">
    <source>
        <dbReference type="Proteomes" id="UP000241074"/>
    </source>
</evidence>
<sequence length="162" mass="17627">MIAYVDMDSPIGGLTLAGVGDCLQYLLFPTNRHPPADRADWVFRADAFTEARRQLAEYFAGTRQVFDLAIGPQGTAFQTRVWQTLQQIPYGETWSYADLASRLGQAKAVRAVGAANGRNPVPIIIPCHRVIGSDGSMTGFGGGIAIKQQLLELEASQRNLFA</sequence>
<feature type="domain" description="Methylated-DNA-[protein]-cysteine S-methyltransferase DNA binding" evidence="10">
    <location>
        <begin position="76"/>
        <end position="155"/>
    </location>
</feature>
<dbReference type="HAMAP" id="MF_00772">
    <property type="entry name" value="OGT"/>
    <property type="match status" value="1"/>
</dbReference>
<dbReference type="SUPFAM" id="SSF53155">
    <property type="entry name" value="Methylated DNA-protein cysteine methyltransferase domain"/>
    <property type="match status" value="1"/>
</dbReference>
<dbReference type="PANTHER" id="PTHR10815">
    <property type="entry name" value="METHYLATED-DNA--PROTEIN-CYSTEINE METHYLTRANSFERASE"/>
    <property type="match status" value="1"/>
</dbReference>
<keyword evidence="5 9" id="KW-0808">Transferase</keyword>
<dbReference type="Proteomes" id="UP000241074">
    <property type="component" value="Chromosome"/>
</dbReference>